<feature type="domain" description="HTH marR-type" evidence="3">
    <location>
        <begin position="1"/>
        <end position="147"/>
    </location>
</feature>
<dbReference type="eggNOG" id="COG1846">
    <property type="taxonomic scope" value="Bacteria"/>
</dbReference>
<reference evidence="4 5" key="1">
    <citation type="submission" date="2010-12" db="EMBL/GenBank/DDBJ databases">
        <title>The Genome Sequence of Coprobacillus sp. strain 29_1.</title>
        <authorList>
            <consortium name="The Broad Institute Genome Sequencing Platform"/>
            <person name="Earl A."/>
            <person name="Ward D."/>
            <person name="Feldgarden M."/>
            <person name="Gevers D."/>
            <person name="Daigneault M."/>
            <person name="Sibley C.D."/>
            <person name="White A."/>
            <person name="Strauss J."/>
            <person name="Allen-Vercoe E."/>
            <person name="Young S.K."/>
            <person name="Zeng Q."/>
            <person name="Gargeya S."/>
            <person name="Fitzgerald M."/>
            <person name="Haas B."/>
            <person name="Abouelleil A."/>
            <person name="Alvarado L."/>
            <person name="Arachchi H.M."/>
            <person name="Berlin A."/>
            <person name="Brown A."/>
            <person name="Chapman S.B."/>
            <person name="Chen Z."/>
            <person name="Dunbar C."/>
            <person name="Freedman E."/>
            <person name="Gearin G."/>
            <person name="Gellesch M."/>
            <person name="Goldberg J."/>
            <person name="Griggs A."/>
            <person name="Gujja S."/>
            <person name="Heilman E."/>
            <person name="Heiman D."/>
            <person name="Howarth C."/>
            <person name="Larson L."/>
            <person name="Lui A."/>
            <person name="MacDonald P.J.P."/>
            <person name="Mehta T."/>
            <person name="Montmayeur A."/>
            <person name="Murphy C."/>
            <person name="Neiman D."/>
            <person name="Pearson M."/>
            <person name="Priest M."/>
            <person name="Roberts A."/>
            <person name="Saif S."/>
            <person name="Shea T."/>
            <person name="Shenoy N."/>
            <person name="Sisk P."/>
            <person name="Stolte C."/>
            <person name="Sykes S."/>
            <person name="White J."/>
            <person name="Yandava C."/>
            <person name="Nusbaum C."/>
            <person name="Birren B."/>
        </authorList>
    </citation>
    <scope>NUCLEOTIDE SEQUENCE [LARGE SCALE GENOMIC DNA]</scope>
    <source>
        <strain evidence="4 5">29_1</strain>
    </source>
</reference>
<dbReference type="STRING" id="100884.GCA_000269565_01802"/>
<dbReference type="Gene3D" id="1.10.10.10">
    <property type="entry name" value="Winged helix-like DNA-binding domain superfamily/Winged helix DNA-binding domain"/>
    <property type="match status" value="1"/>
</dbReference>
<keyword evidence="5" id="KW-1185">Reference proteome</keyword>
<keyword evidence="1" id="KW-0805">Transcription regulation</keyword>
<dbReference type="OrthoDB" id="1654816at2"/>
<protein>
    <recommendedName>
        <fullName evidence="3">HTH marR-type domain-containing protein</fullName>
    </recommendedName>
</protein>
<dbReference type="HOGENOM" id="CLU_083287_18_7_9"/>
<proteinExistence type="predicted"/>
<dbReference type="GeneID" id="78229666"/>
<dbReference type="InterPro" id="IPR039422">
    <property type="entry name" value="MarR/SlyA-like"/>
</dbReference>
<evidence type="ECO:0000256" key="1">
    <source>
        <dbReference type="ARBA" id="ARBA00023015"/>
    </source>
</evidence>
<dbReference type="PRINTS" id="PR00598">
    <property type="entry name" value="HTHMARR"/>
</dbReference>
<evidence type="ECO:0000259" key="3">
    <source>
        <dbReference type="PROSITE" id="PS50995"/>
    </source>
</evidence>
<dbReference type="AlphaFoldDB" id="E7GFQ6"/>
<dbReference type="RefSeq" id="WP_008790681.1">
    <property type="nucleotide sequence ID" value="NZ_AKCB01000001.1"/>
</dbReference>
<organism evidence="4 5">
    <name type="scientific">Coprobacillus cateniformis</name>
    <dbReference type="NCBI Taxonomy" id="100884"/>
    <lineage>
        <taxon>Bacteria</taxon>
        <taxon>Bacillati</taxon>
        <taxon>Bacillota</taxon>
        <taxon>Erysipelotrichia</taxon>
        <taxon>Erysipelotrichales</taxon>
        <taxon>Coprobacillaceae</taxon>
        <taxon>Coprobacillus</taxon>
    </lineage>
</organism>
<sequence>MEEEGRFAQENQCSKQNSDLQQVCQFNDLTSQLIKCGQILMHKTGKKRGQENILEILFQYESMSQKQLQEVLGIEAGSLSEILSKLEQRQFIERYKDINDKRKSIIHLTSLGKEKIKHKKSNDEDMFDMLTSIEQQQLNDMLNKVLKEWYRRHMKYHKTK</sequence>
<accession>E7GFQ6</accession>
<evidence type="ECO:0000256" key="2">
    <source>
        <dbReference type="ARBA" id="ARBA00023163"/>
    </source>
</evidence>
<dbReference type="InterPro" id="IPR036388">
    <property type="entry name" value="WH-like_DNA-bd_sf"/>
</dbReference>
<dbReference type="InterPro" id="IPR036390">
    <property type="entry name" value="WH_DNA-bd_sf"/>
</dbReference>
<dbReference type="SUPFAM" id="SSF46785">
    <property type="entry name" value="Winged helix' DNA-binding domain"/>
    <property type="match status" value="1"/>
</dbReference>
<keyword evidence="2" id="KW-0804">Transcription</keyword>
<dbReference type="PANTHER" id="PTHR33164:SF56">
    <property type="entry name" value="HTH-TYPE TRANSCRIPTIONAL REGULATOR MHQR"/>
    <property type="match status" value="1"/>
</dbReference>
<dbReference type="SMART" id="SM00347">
    <property type="entry name" value="HTH_MARR"/>
    <property type="match status" value="1"/>
</dbReference>
<comment type="caution">
    <text evidence="4">The sequence shown here is derived from an EMBL/GenBank/DDBJ whole genome shotgun (WGS) entry which is preliminary data.</text>
</comment>
<evidence type="ECO:0000313" key="5">
    <source>
        <dbReference type="Proteomes" id="UP000003157"/>
    </source>
</evidence>
<dbReference type="EMBL" id="ADKX01000051">
    <property type="protein sequence ID" value="EFW03120.1"/>
    <property type="molecule type" value="Genomic_DNA"/>
</dbReference>
<dbReference type="InterPro" id="IPR000835">
    <property type="entry name" value="HTH_MarR-typ"/>
</dbReference>
<dbReference type="Proteomes" id="UP000003157">
    <property type="component" value="Unassembled WGS sequence"/>
</dbReference>
<dbReference type="PROSITE" id="PS50995">
    <property type="entry name" value="HTH_MARR_2"/>
    <property type="match status" value="1"/>
</dbReference>
<gene>
    <name evidence="4" type="ORF">HMPREF9488_03599</name>
</gene>
<dbReference type="PANTHER" id="PTHR33164">
    <property type="entry name" value="TRANSCRIPTIONAL REGULATOR, MARR FAMILY"/>
    <property type="match status" value="1"/>
</dbReference>
<name>E7GFQ6_9FIRM</name>
<dbReference type="GO" id="GO:0006950">
    <property type="term" value="P:response to stress"/>
    <property type="evidence" value="ECO:0007669"/>
    <property type="project" value="TreeGrafter"/>
</dbReference>
<evidence type="ECO:0000313" key="4">
    <source>
        <dbReference type="EMBL" id="EFW03120.1"/>
    </source>
</evidence>
<dbReference type="GO" id="GO:0003700">
    <property type="term" value="F:DNA-binding transcription factor activity"/>
    <property type="evidence" value="ECO:0007669"/>
    <property type="project" value="InterPro"/>
</dbReference>
<dbReference type="Pfam" id="PF01047">
    <property type="entry name" value="MarR"/>
    <property type="match status" value="1"/>
</dbReference>